<accession>A0A225WBJ0</accession>
<protein>
    <submittedName>
        <fullName evidence="1">Uncharacterized protein</fullName>
    </submittedName>
</protein>
<sequence length="106" mass="11965">MLMRNQCGFNPTTEQERIHLAVTNEQHKDYVLSVAKFVAHPGLASTVYDLQFDNHGLSIMHFKRIGFLDRLRALAPDYQVATPTVRGSTDLDRLEIVDSEVLGLLP</sequence>
<dbReference type="AlphaFoldDB" id="A0A225WBJ0"/>
<evidence type="ECO:0000313" key="2">
    <source>
        <dbReference type="Proteomes" id="UP000198211"/>
    </source>
</evidence>
<reference evidence="2" key="1">
    <citation type="submission" date="2017-03" db="EMBL/GenBank/DDBJ databases">
        <title>Phytopthora megakarya and P. palmivora, two closely related causual agents of cacao black pod achieved similar genome size and gene model numbers by different mechanisms.</title>
        <authorList>
            <person name="Ali S."/>
            <person name="Shao J."/>
            <person name="Larry D.J."/>
            <person name="Kronmiller B."/>
            <person name="Shen D."/>
            <person name="Strem M.D."/>
            <person name="Melnick R.L."/>
            <person name="Guiltinan M.J."/>
            <person name="Tyler B.M."/>
            <person name="Meinhardt L.W."/>
            <person name="Bailey B.A."/>
        </authorList>
    </citation>
    <scope>NUCLEOTIDE SEQUENCE [LARGE SCALE GENOMIC DNA]</scope>
    <source>
        <strain evidence="2">zdho120</strain>
    </source>
</reference>
<organism evidence="1 2">
    <name type="scientific">Phytophthora megakarya</name>
    <dbReference type="NCBI Taxonomy" id="4795"/>
    <lineage>
        <taxon>Eukaryota</taxon>
        <taxon>Sar</taxon>
        <taxon>Stramenopiles</taxon>
        <taxon>Oomycota</taxon>
        <taxon>Peronosporomycetes</taxon>
        <taxon>Peronosporales</taxon>
        <taxon>Peronosporaceae</taxon>
        <taxon>Phytophthora</taxon>
    </lineage>
</organism>
<evidence type="ECO:0000313" key="1">
    <source>
        <dbReference type="EMBL" id="OWZ15091.1"/>
    </source>
</evidence>
<dbReference type="Proteomes" id="UP000198211">
    <property type="component" value="Unassembled WGS sequence"/>
</dbReference>
<comment type="caution">
    <text evidence="1">The sequence shown here is derived from an EMBL/GenBank/DDBJ whole genome shotgun (WGS) entry which is preliminary data.</text>
</comment>
<gene>
    <name evidence="1" type="ORF">PHMEG_00011328</name>
</gene>
<keyword evidence="2" id="KW-1185">Reference proteome</keyword>
<name>A0A225WBJ0_9STRA</name>
<dbReference type="OrthoDB" id="115809at2759"/>
<dbReference type="EMBL" id="NBNE01001193">
    <property type="protein sequence ID" value="OWZ15091.1"/>
    <property type="molecule type" value="Genomic_DNA"/>
</dbReference>
<proteinExistence type="predicted"/>